<protein>
    <recommendedName>
        <fullName evidence="2">Sulfotransferase domain-containing protein</fullName>
    </recommendedName>
</protein>
<dbReference type="AlphaFoldDB" id="A0A6C0KIY1"/>
<evidence type="ECO:0000313" key="1">
    <source>
        <dbReference type="EMBL" id="QHU16268.1"/>
    </source>
</evidence>
<organism evidence="1">
    <name type="scientific">viral metagenome</name>
    <dbReference type="NCBI Taxonomy" id="1070528"/>
    <lineage>
        <taxon>unclassified sequences</taxon>
        <taxon>metagenomes</taxon>
        <taxon>organismal metagenomes</taxon>
    </lineage>
</organism>
<sequence>MNQNLNSPFKELLYKKYLHTIGNHTKIRHDFDVMICTPGHCGTTFMETNLMKQGIKTYGTHLLIDLLYTLEQSNKTIITIMKDPISRNFSKFYTEIMYGQKTGEKEAFHHHRMYNYYGPSCREVLSLNKEQINDLYDFQYFHFFPLFWMQNFLKIVDIDLNKINKEKGITIFELKNNNKLIILTCENLSNNKKEILKELNLKENDYNNIAVKKSDKNSPLWKKLSKDITYSREFIDKNLNHDVMHLLYTKDQIKKLYEKYI</sequence>
<reference evidence="1" key="1">
    <citation type="journal article" date="2020" name="Nature">
        <title>Giant virus diversity and host interactions through global metagenomics.</title>
        <authorList>
            <person name="Schulz F."/>
            <person name="Roux S."/>
            <person name="Paez-Espino D."/>
            <person name="Jungbluth S."/>
            <person name="Walsh D.A."/>
            <person name="Denef V.J."/>
            <person name="McMahon K.D."/>
            <person name="Konstantinidis K.T."/>
            <person name="Eloe-Fadrosh E.A."/>
            <person name="Kyrpides N.C."/>
            <person name="Woyke T."/>
        </authorList>
    </citation>
    <scope>NUCLEOTIDE SEQUENCE</scope>
    <source>
        <strain evidence="1">GVMAG-S-3300011013-78</strain>
    </source>
</reference>
<dbReference type="EMBL" id="MN740878">
    <property type="protein sequence ID" value="QHU16268.1"/>
    <property type="molecule type" value="Genomic_DNA"/>
</dbReference>
<evidence type="ECO:0008006" key="2">
    <source>
        <dbReference type="Google" id="ProtNLM"/>
    </source>
</evidence>
<name>A0A6C0KIY1_9ZZZZ</name>
<accession>A0A6C0KIY1</accession>
<proteinExistence type="predicted"/>